<dbReference type="EMBL" id="VDLU01000004">
    <property type="protein sequence ID" value="TNJ26990.1"/>
    <property type="molecule type" value="Genomic_DNA"/>
</dbReference>
<organism evidence="1 2">
    <name type="scientific">Giardia muris</name>
    <dbReference type="NCBI Taxonomy" id="5742"/>
    <lineage>
        <taxon>Eukaryota</taxon>
        <taxon>Metamonada</taxon>
        <taxon>Diplomonadida</taxon>
        <taxon>Hexamitidae</taxon>
        <taxon>Giardiinae</taxon>
        <taxon>Giardia</taxon>
    </lineage>
</organism>
<reference evidence="1 2" key="1">
    <citation type="submission" date="2019-05" db="EMBL/GenBank/DDBJ databases">
        <title>The compact genome of Giardia muris reveals important steps in the evolution of intestinal protozoan parasites.</title>
        <authorList>
            <person name="Xu F."/>
            <person name="Jimenez-Gonzalez A."/>
            <person name="Einarsson E."/>
            <person name="Astvaldsson A."/>
            <person name="Peirasmaki D."/>
            <person name="Eckmann L."/>
            <person name="Andersson J.O."/>
            <person name="Svard S.G."/>
            <person name="Jerlstrom-Hultqvist J."/>
        </authorList>
    </citation>
    <scope>NUCLEOTIDE SEQUENCE [LARGE SCALE GENOMIC DNA]</scope>
    <source>
        <strain evidence="1 2">Roberts-Thomson</strain>
    </source>
</reference>
<evidence type="ECO:0000313" key="2">
    <source>
        <dbReference type="Proteomes" id="UP000315496"/>
    </source>
</evidence>
<dbReference type="GO" id="GO:0004519">
    <property type="term" value="F:endonuclease activity"/>
    <property type="evidence" value="ECO:0007669"/>
    <property type="project" value="InterPro"/>
</dbReference>
<proteinExistence type="predicted"/>
<dbReference type="Pfam" id="PF04031">
    <property type="entry name" value="Las1"/>
    <property type="match status" value="1"/>
</dbReference>
<comment type="caution">
    <text evidence="1">The sequence shown here is derived from an EMBL/GenBank/DDBJ whole genome shotgun (WGS) entry which is preliminary data.</text>
</comment>
<dbReference type="GO" id="GO:0090730">
    <property type="term" value="C:Las1 complex"/>
    <property type="evidence" value="ECO:0007669"/>
    <property type="project" value="InterPro"/>
</dbReference>
<dbReference type="VEuPathDB" id="GiardiaDB:GMRT_14883"/>
<dbReference type="GO" id="GO:0000460">
    <property type="term" value="P:maturation of 5.8S rRNA"/>
    <property type="evidence" value="ECO:0007669"/>
    <property type="project" value="TreeGrafter"/>
</dbReference>
<dbReference type="InterPro" id="IPR007174">
    <property type="entry name" value="Las1"/>
</dbReference>
<dbReference type="AlphaFoldDB" id="A0A4Z1SN23"/>
<dbReference type="Proteomes" id="UP000315496">
    <property type="component" value="Chromosome 4"/>
</dbReference>
<gene>
    <name evidence="1" type="ORF">GMRT_14883</name>
</gene>
<dbReference type="PANTHER" id="PTHR15002">
    <property type="entry name" value="RIBOSOMAL BIOGENESIS PROTEIN LAS1L"/>
    <property type="match status" value="1"/>
</dbReference>
<sequence>MHDSDLKEIHALLFSAERNERANGQAMVDVMRKKGNISVGLDSTAALIAVQDLESDHSDVADHSIQSAYSLALIRAVNGLVDREQRSTFRTSLKTLAARIHLPYSLVDVRHEATHQQLPPLPALRQSALLMLDWLRHNYWGPTLRVSHAEMVTSCTGELQGFFTASRPIETFIDELVRSGDIVALPGALVESIYLTNRTPDLLEASSNGGELIRRALDGLLGPSFLGSILGPFFARIFSDVVRKCYLTLKLLYPDEKQVMTLGLSWLDALLGYAEKRQGSAGLLTIIREALLLVISQMDDQYIFLLEEVYSAGKSRLHNQLTVSDEFTMKKTLLLDEDDVGTMVPEPSRARCDTELLPSHTLARLLHDMSQKFSLGAQALDSIIGLDVSTQTTIVHRLSLKTSLGATTLTGTLWSDNAEVRAYYYGGLRSIPRPTDPE</sequence>
<keyword evidence="2" id="KW-1185">Reference proteome</keyword>
<protein>
    <submittedName>
        <fullName evidence="1">Las1-like protein</fullName>
    </submittedName>
</protein>
<dbReference type="OrthoDB" id="10263222at2759"/>
<name>A0A4Z1SN23_GIAMU</name>
<accession>A0A4Z1SN23</accession>
<dbReference type="PANTHER" id="PTHR15002:SF0">
    <property type="entry name" value="RIBOSOMAL BIOGENESIS PROTEIN LAS1L"/>
    <property type="match status" value="1"/>
</dbReference>
<dbReference type="GO" id="GO:0030687">
    <property type="term" value="C:preribosome, large subunit precursor"/>
    <property type="evidence" value="ECO:0007669"/>
    <property type="project" value="TreeGrafter"/>
</dbReference>
<evidence type="ECO:0000313" key="1">
    <source>
        <dbReference type="EMBL" id="TNJ26990.1"/>
    </source>
</evidence>
<dbReference type="GO" id="GO:0000470">
    <property type="term" value="P:maturation of LSU-rRNA"/>
    <property type="evidence" value="ECO:0007669"/>
    <property type="project" value="TreeGrafter"/>
</dbReference>